<accession>A0A7J9DFV3</accession>
<name>A0A7J9DFV3_9ROSI</name>
<reference evidence="1 2" key="1">
    <citation type="journal article" date="2019" name="Genome Biol. Evol.">
        <title>Insights into the evolution of the New World diploid cottons (Gossypium, subgenus Houzingenia) based on genome sequencing.</title>
        <authorList>
            <person name="Grover C.E."/>
            <person name="Arick M.A. 2nd"/>
            <person name="Thrash A."/>
            <person name="Conover J.L."/>
            <person name="Sanders W.S."/>
            <person name="Peterson D.G."/>
            <person name="Frelichowski J.E."/>
            <person name="Scheffler J.A."/>
            <person name="Scheffler B.E."/>
            <person name="Wendel J.F."/>
        </authorList>
    </citation>
    <scope>NUCLEOTIDE SEQUENCE [LARGE SCALE GENOMIC DNA]</scope>
    <source>
        <strain evidence="1">8</strain>
        <tissue evidence="1">Leaf</tissue>
    </source>
</reference>
<dbReference type="EMBL" id="JABEZW010000002">
    <property type="protein sequence ID" value="MBA0759640.1"/>
    <property type="molecule type" value="Genomic_DNA"/>
</dbReference>
<keyword evidence="2" id="KW-1185">Reference proteome</keyword>
<comment type="caution">
    <text evidence="1">The sequence shown here is derived from an EMBL/GenBank/DDBJ whole genome shotgun (WGS) entry which is preliminary data.</text>
</comment>
<gene>
    <name evidence="1" type="ORF">Gotri_022494</name>
</gene>
<proteinExistence type="predicted"/>
<evidence type="ECO:0000313" key="1">
    <source>
        <dbReference type="EMBL" id="MBA0759640.1"/>
    </source>
</evidence>
<dbReference type="AlphaFoldDB" id="A0A7J9DFV3"/>
<dbReference type="Proteomes" id="UP000593568">
    <property type="component" value="Unassembled WGS sequence"/>
</dbReference>
<evidence type="ECO:0000313" key="2">
    <source>
        <dbReference type="Proteomes" id="UP000593568"/>
    </source>
</evidence>
<sequence>MLQMKLEQRLWRKQKNWNLV</sequence>
<organism evidence="1 2">
    <name type="scientific">Gossypium trilobum</name>
    <dbReference type="NCBI Taxonomy" id="34281"/>
    <lineage>
        <taxon>Eukaryota</taxon>
        <taxon>Viridiplantae</taxon>
        <taxon>Streptophyta</taxon>
        <taxon>Embryophyta</taxon>
        <taxon>Tracheophyta</taxon>
        <taxon>Spermatophyta</taxon>
        <taxon>Magnoliopsida</taxon>
        <taxon>eudicotyledons</taxon>
        <taxon>Gunneridae</taxon>
        <taxon>Pentapetalae</taxon>
        <taxon>rosids</taxon>
        <taxon>malvids</taxon>
        <taxon>Malvales</taxon>
        <taxon>Malvaceae</taxon>
        <taxon>Malvoideae</taxon>
        <taxon>Gossypium</taxon>
    </lineage>
</organism>
<protein>
    <submittedName>
        <fullName evidence="1">Uncharacterized protein</fullName>
    </submittedName>
</protein>